<dbReference type="InterPro" id="IPR027417">
    <property type="entry name" value="P-loop_NTPase"/>
</dbReference>
<dbReference type="SUPFAM" id="SSF52540">
    <property type="entry name" value="P-loop containing nucleoside triphosphate hydrolases"/>
    <property type="match status" value="1"/>
</dbReference>
<dbReference type="EMBL" id="JACHOQ010000002">
    <property type="protein sequence ID" value="MBB5739187.1"/>
    <property type="molecule type" value="Genomic_DNA"/>
</dbReference>
<evidence type="ECO:0000313" key="1">
    <source>
        <dbReference type="EMBL" id="MBB5739187.1"/>
    </source>
</evidence>
<dbReference type="AlphaFoldDB" id="A0A7W9C5T5"/>
<sequence length="104" mass="11782">MLEEIAISGASVANIGACYYLWAHSFAHHIGLFQDPRFLVLDYDAMVADPQVAIDRTCHHFSIERLNIDPDYWFAGRCFGKSVEISTRLLAKCEAIYDEVSHAF</sequence>
<gene>
    <name evidence="1" type="ORF">GGQ93_000889</name>
</gene>
<dbReference type="RefSeq" id="WP_183215369.1">
    <property type="nucleotide sequence ID" value="NZ_CAJFZW010000015.1"/>
</dbReference>
<proteinExistence type="predicted"/>
<keyword evidence="2" id="KW-1185">Reference proteome</keyword>
<protein>
    <submittedName>
        <fullName evidence="1">Uncharacterized protein</fullName>
    </submittedName>
</protein>
<organism evidence="1 2">
    <name type="scientific">Brevundimonas aurantiaca</name>
    <dbReference type="NCBI Taxonomy" id="74316"/>
    <lineage>
        <taxon>Bacteria</taxon>
        <taxon>Pseudomonadati</taxon>
        <taxon>Pseudomonadota</taxon>
        <taxon>Alphaproteobacteria</taxon>
        <taxon>Caulobacterales</taxon>
        <taxon>Caulobacteraceae</taxon>
        <taxon>Brevundimonas</taxon>
    </lineage>
</organism>
<accession>A0A7W9C5T5</accession>
<name>A0A7W9C5T5_9CAUL</name>
<dbReference type="Proteomes" id="UP000527324">
    <property type="component" value="Unassembled WGS sequence"/>
</dbReference>
<reference evidence="1 2" key="1">
    <citation type="submission" date="2020-08" db="EMBL/GenBank/DDBJ databases">
        <title>Genomic Encyclopedia of Type Strains, Phase IV (KMG-IV): sequencing the most valuable type-strain genomes for metagenomic binning, comparative biology and taxonomic classification.</title>
        <authorList>
            <person name="Goeker M."/>
        </authorList>
    </citation>
    <scope>NUCLEOTIDE SEQUENCE [LARGE SCALE GENOMIC DNA]</scope>
    <source>
        <strain evidence="1 2">DSM 4731</strain>
    </source>
</reference>
<comment type="caution">
    <text evidence="1">The sequence shown here is derived from an EMBL/GenBank/DDBJ whole genome shotgun (WGS) entry which is preliminary data.</text>
</comment>
<evidence type="ECO:0000313" key="2">
    <source>
        <dbReference type="Proteomes" id="UP000527324"/>
    </source>
</evidence>